<evidence type="ECO:0000256" key="4">
    <source>
        <dbReference type="ARBA" id="ARBA00022989"/>
    </source>
</evidence>
<organism evidence="7 8">
    <name type="scientific">Pseudodesulfovibrio portus</name>
    <dbReference type="NCBI Taxonomy" id="231439"/>
    <lineage>
        <taxon>Bacteria</taxon>
        <taxon>Pseudomonadati</taxon>
        <taxon>Thermodesulfobacteriota</taxon>
        <taxon>Desulfovibrionia</taxon>
        <taxon>Desulfovibrionales</taxon>
        <taxon>Desulfovibrionaceae</taxon>
    </lineage>
</organism>
<evidence type="ECO:0000256" key="3">
    <source>
        <dbReference type="ARBA" id="ARBA00022692"/>
    </source>
</evidence>
<comment type="subcellular location">
    <subcellularLocation>
        <location evidence="1">Membrane</location>
        <topology evidence="1">Multi-pass membrane protein</topology>
    </subcellularLocation>
</comment>
<feature type="transmembrane region" description="Helical" evidence="6">
    <location>
        <begin position="51"/>
        <end position="73"/>
    </location>
</feature>
<keyword evidence="8" id="KW-1185">Reference proteome</keyword>
<feature type="transmembrane region" description="Helical" evidence="6">
    <location>
        <begin position="167"/>
        <end position="185"/>
    </location>
</feature>
<dbReference type="Proteomes" id="UP001061361">
    <property type="component" value="Chromosome"/>
</dbReference>
<gene>
    <name evidence="7" type="ORF">JCM14722_00450</name>
</gene>
<dbReference type="EMBL" id="AP026708">
    <property type="protein sequence ID" value="BDQ32503.1"/>
    <property type="molecule type" value="Genomic_DNA"/>
</dbReference>
<protein>
    <submittedName>
        <fullName evidence="7">DNA-damage-inducible protein F</fullName>
    </submittedName>
</protein>
<evidence type="ECO:0000256" key="2">
    <source>
        <dbReference type="ARBA" id="ARBA00010199"/>
    </source>
</evidence>
<proteinExistence type="inferred from homology"/>
<feature type="transmembrane region" description="Helical" evidence="6">
    <location>
        <begin position="274"/>
        <end position="300"/>
    </location>
</feature>
<reference evidence="7" key="1">
    <citation type="submission" date="2022-08" db="EMBL/GenBank/DDBJ databases">
        <title>Genome Sequence of the sulphate-reducing bacterium, Pseudodesulfovibrio portus JCM14722.</title>
        <authorList>
            <person name="Kondo R."/>
            <person name="Kataoka T."/>
        </authorList>
    </citation>
    <scope>NUCLEOTIDE SEQUENCE</scope>
    <source>
        <strain evidence="7">JCM 14722</strain>
    </source>
</reference>
<evidence type="ECO:0000256" key="1">
    <source>
        <dbReference type="ARBA" id="ARBA00004141"/>
    </source>
</evidence>
<dbReference type="InterPro" id="IPR044644">
    <property type="entry name" value="DinF-like"/>
</dbReference>
<dbReference type="Pfam" id="PF01554">
    <property type="entry name" value="MatE"/>
    <property type="match status" value="2"/>
</dbReference>
<accession>A0ABN6RS93</accession>
<dbReference type="RefSeq" id="WP_264982576.1">
    <property type="nucleotide sequence ID" value="NZ_AP026708.1"/>
</dbReference>
<dbReference type="CDD" id="cd13136">
    <property type="entry name" value="MATE_DinF_like"/>
    <property type="match status" value="1"/>
</dbReference>
<evidence type="ECO:0000313" key="7">
    <source>
        <dbReference type="EMBL" id="BDQ32503.1"/>
    </source>
</evidence>
<dbReference type="NCBIfam" id="TIGR00797">
    <property type="entry name" value="matE"/>
    <property type="match status" value="1"/>
</dbReference>
<dbReference type="PANTHER" id="PTHR42893">
    <property type="entry name" value="PROTEIN DETOXIFICATION 44, CHLOROPLASTIC-RELATED"/>
    <property type="match status" value="1"/>
</dbReference>
<feature type="transmembrane region" description="Helical" evidence="6">
    <location>
        <begin position="20"/>
        <end position="45"/>
    </location>
</feature>
<comment type="similarity">
    <text evidence="2">Belongs to the multi antimicrobial extrusion (MATE) (TC 2.A.66.1) family.</text>
</comment>
<evidence type="ECO:0000256" key="6">
    <source>
        <dbReference type="SAM" id="Phobius"/>
    </source>
</evidence>
<keyword evidence="4 6" id="KW-1133">Transmembrane helix</keyword>
<dbReference type="PANTHER" id="PTHR42893:SF46">
    <property type="entry name" value="PROTEIN DETOXIFICATION 44, CHLOROPLASTIC"/>
    <property type="match status" value="1"/>
</dbReference>
<sequence>MDNSQTHSFKDRPNRTLIRLAVPVLFSLVAEPLVGLADTAFVARLPGSEPVAALGIGTVAFTSIFWAFTFLGIGTQTEVAQAVGGGDRERAVKVVSLASLLAALIGVILMGAMAFLPPIASLFGGVGAVNDLACEYMFFRLLGAPAVLVSLACFGGLRGVQDMRTPLFVAVAVNVVNVGLDWLLIFGSGSIPSMGVAGAAIASTVSQWLGAVWCLFAVHRRIGLTWRMKGAGFARLMQVGGDLFLRTGGVLVFLALCTRVANRGGPDQGAAYQAIRQFFIFSALFLDAFAITGQSLVGYFLGAGDRFQARRVARSVCLWSFGTGVALCLAMVTLEEGVAWLLVPPEAYAVFGPGWLVVSLMQPVGSLSFATDGIHWGTGDFRYLRNSMLVASVVAGACVLVVDSLRPDYVLVYIWLATALWTFIRAGFGMVRIWPGMGDAPLGK</sequence>
<feature type="transmembrane region" description="Helical" evidence="6">
    <location>
        <begin position="243"/>
        <end position="262"/>
    </location>
</feature>
<dbReference type="InterPro" id="IPR002528">
    <property type="entry name" value="MATE_fam"/>
</dbReference>
<feature type="transmembrane region" description="Helical" evidence="6">
    <location>
        <begin position="383"/>
        <end position="402"/>
    </location>
</feature>
<keyword evidence="5 6" id="KW-0472">Membrane</keyword>
<keyword evidence="3 6" id="KW-0812">Transmembrane</keyword>
<name>A0ABN6RS93_9BACT</name>
<feature type="transmembrane region" description="Helical" evidence="6">
    <location>
        <begin position="197"/>
        <end position="218"/>
    </location>
</feature>
<feature type="transmembrane region" description="Helical" evidence="6">
    <location>
        <begin position="414"/>
        <end position="434"/>
    </location>
</feature>
<feature type="transmembrane region" description="Helical" evidence="6">
    <location>
        <begin position="312"/>
        <end position="334"/>
    </location>
</feature>
<feature type="transmembrane region" description="Helical" evidence="6">
    <location>
        <begin position="354"/>
        <end position="371"/>
    </location>
</feature>
<feature type="transmembrane region" description="Helical" evidence="6">
    <location>
        <begin position="94"/>
        <end position="116"/>
    </location>
</feature>
<evidence type="ECO:0000256" key="5">
    <source>
        <dbReference type="ARBA" id="ARBA00023136"/>
    </source>
</evidence>
<feature type="transmembrane region" description="Helical" evidence="6">
    <location>
        <begin position="136"/>
        <end position="155"/>
    </location>
</feature>
<evidence type="ECO:0000313" key="8">
    <source>
        <dbReference type="Proteomes" id="UP001061361"/>
    </source>
</evidence>